<protein>
    <submittedName>
        <fullName evidence="1">Uncharacterized protein</fullName>
    </submittedName>
</protein>
<name>A0A2N7VVC2_9BURK</name>
<dbReference type="AlphaFoldDB" id="A0A2N7VVC2"/>
<reference evidence="1 2" key="1">
    <citation type="submission" date="2018-01" db="EMBL/GenBank/DDBJ databases">
        <title>Whole genome analyses suggest that Burkholderia sensu lato contains two further novel genera in the rhizoxinica-symbiotica group Mycetohabitans gen. nov., and Trinickia gen. nov.: implications for the evolution of diazotrophy and nodulation in the Burkholderiaceae.</title>
        <authorList>
            <person name="Estrada-de los Santos P."/>
            <person name="Palmer M."/>
            <person name="Chavez-Ramirez B."/>
            <person name="Beukes C."/>
            <person name="Steenkamp E.T."/>
            <person name="Hirsch A.M."/>
            <person name="Manyaka P."/>
            <person name="Maluk M."/>
            <person name="Lafos M."/>
            <person name="Crook M."/>
            <person name="Gross E."/>
            <person name="Simon M.F."/>
            <person name="Bueno dos Reis Junior F."/>
            <person name="Poole P.S."/>
            <person name="Venter S.N."/>
            <person name="James E.K."/>
        </authorList>
    </citation>
    <scope>NUCLEOTIDE SEQUENCE [LARGE SCALE GENOMIC DNA]</scope>
    <source>
        <strain evidence="1 2">GIMN1.004</strain>
    </source>
</reference>
<proteinExistence type="predicted"/>
<dbReference type="EMBL" id="PNYA01000006">
    <property type="protein sequence ID" value="PMS21106.1"/>
    <property type="molecule type" value="Genomic_DNA"/>
</dbReference>
<keyword evidence="2" id="KW-1185">Reference proteome</keyword>
<gene>
    <name evidence="1" type="ORF">C0Z18_07860</name>
</gene>
<dbReference type="Proteomes" id="UP000235616">
    <property type="component" value="Unassembled WGS sequence"/>
</dbReference>
<sequence length="83" mass="9568">MFGQPPLTIRFDQRQLPEHLPFRLEQRRMSERYFASGQAFEKPSKARRETRMAAPVGSLCSQSDQRTAQAALTVLWNNNFPAT</sequence>
<accession>A0A2N7VVC2</accession>
<evidence type="ECO:0000313" key="1">
    <source>
        <dbReference type="EMBL" id="PMS21106.1"/>
    </source>
</evidence>
<organism evidence="1 2">
    <name type="scientific">Trinickia dabaoshanensis</name>
    <dbReference type="NCBI Taxonomy" id="564714"/>
    <lineage>
        <taxon>Bacteria</taxon>
        <taxon>Pseudomonadati</taxon>
        <taxon>Pseudomonadota</taxon>
        <taxon>Betaproteobacteria</taxon>
        <taxon>Burkholderiales</taxon>
        <taxon>Burkholderiaceae</taxon>
        <taxon>Trinickia</taxon>
    </lineage>
</organism>
<comment type="caution">
    <text evidence="1">The sequence shown here is derived from an EMBL/GenBank/DDBJ whole genome shotgun (WGS) entry which is preliminary data.</text>
</comment>
<evidence type="ECO:0000313" key="2">
    <source>
        <dbReference type="Proteomes" id="UP000235616"/>
    </source>
</evidence>